<dbReference type="Gene3D" id="1.25.40.390">
    <property type="match status" value="1"/>
</dbReference>
<name>A0A917HI11_9SPHI</name>
<keyword evidence="5" id="KW-0998">Cell outer membrane</keyword>
<sequence>MKLIAKQNIIRGFLAMLVATMILSSCQDNLSLDPISEISNSSFWKTEDDARGGMYGMYTRFRSEAQTKLFLWGEARSDVMERSLGGTNNYERYYLNSLDRNFAGPDWMGLYTVVHDANLLIKNVPNIPFADESDKQAILAQAHTMRAFVYFIMARTWGGVPLVTDPTEGYSPDMTQRVKAPVSEIFGLIKQDIDQALAYYPDNTFPTGRFFWSKPAALTLKGDVYLWTAKRQGGGDSDAEIAMAALNEARNADVTLLDDFSQVSAYGNKGNKEIVMAIRFQELETGNISAYQDMYMSSAFLSADMDEATRAAIGTLGGNPYWRISDEVRPQFSDADQRKAATYLDIFTNGGQDHYGAVQLKFKGTVIGGARQFIDDFVIYRYADILLLLAEAKNVLGMDPTEEMNAVRERAYGEQFASHVFVNADPEANDEAILQERLFEFALEGKRWWDLVRFGKAFELVPSLRDRADEQHLLLFPISETTLSLEPNVEQNDGYN</sequence>
<feature type="domain" description="SusD-like N-terminal" evidence="7">
    <location>
        <begin position="104"/>
        <end position="226"/>
    </location>
</feature>
<evidence type="ECO:0000256" key="3">
    <source>
        <dbReference type="ARBA" id="ARBA00022729"/>
    </source>
</evidence>
<dbReference type="Proteomes" id="UP000660862">
    <property type="component" value="Unassembled WGS sequence"/>
</dbReference>
<dbReference type="SUPFAM" id="SSF48452">
    <property type="entry name" value="TPR-like"/>
    <property type="match status" value="1"/>
</dbReference>
<evidence type="ECO:0000256" key="1">
    <source>
        <dbReference type="ARBA" id="ARBA00004442"/>
    </source>
</evidence>
<dbReference type="InterPro" id="IPR011990">
    <property type="entry name" value="TPR-like_helical_dom_sf"/>
</dbReference>
<keyword evidence="3" id="KW-0732">Signal</keyword>
<keyword evidence="4" id="KW-0472">Membrane</keyword>
<reference evidence="8" key="1">
    <citation type="journal article" date="2014" name="Int. J. Syst. Evol. Microbiol.">
        <title>Complete genome sequence of Corynebacterium casei LMG S-19264T (=DSM 44701T), isolated from a smear-ripened cheese.</title>
        <authorList>
            <consortium name="US DOE Joint Genome Institute (JGI-PGF)"/>
            <person name="Walter F."/>
            <person name="Albersmeier A."/>
            <person name="Kalinowski J."/>
            <person name="Ruckert C."/>
        </authorList>
    </citation>
    <scope>NUCLEOTIDE SEQUENCE</scope>
    <source>
        <strain evidence="8">CGMCC 1.12195</strain>
    </source>
</reference>
<comment type="caution">
    <text evidence="8">The sequence shown here is derived from an EMBL/GenBank/DDBJ whole genome shotgun (WGS) entry which is preliminary data.</text>
</comment>
<comment type="similarity">
    <text evidence="2">Belongs to the SusD family.</text>
</comment>
<evidence type="ECO:0000256" key="2">
    <source>
        <dbReference type="ARBA" id="ARBA00006275"/>
    </source>
</evidence>
<proteinExistence type="inferred from homology"/>
<evidence type="ECO:0000256" key="4">
    <source>
        <dbReference type="ARBA" id="ARBA00023136"/>
    </source>
</evidence>
<dbReference type="EMBL" id="BMER01000001">
    <property type="protein sequence ID" value="GGG79558.1"/>
    <property type="molecule type" value="Genomic_DNA"/>
</dbReference>
<dbReference type="GO" id="GO:0009279">
    <property type="term" value="C:cell outer membrane"/>
    <property type="evidence" value="ECO:0007669"/>
    <property type="project" value="UniProtKB-SubCell"/>
</dbReference>
<dbReference type="CDD" id="cd08977">
    <property type="entry name" value="SusD"/>
    <property type="match status" value="1"/>
</dbReference>
<evidence type="ECO:0000256" key="5">
    <source>
        <dbReference type="ARBA" id="ARBA00023237"/>
    </source>
</evidence>
<protein>
    <submittedName>
        <fullName evidence="8">Membrane protein</fullName>
    </submittedName>
</protein>
<comment type="subcellular location">
    <subcellularLocation>
        <location evidence="1">Cell outer membrane</location>
    </subcellularLocation>
</comment>
<keyword evidence="9" id="KW-1185">Reference proteome</keyword>
<dbReference type="Pfam" id="PF07980">
    <property type="entry name" value="SusD_RagB"/>
    <property type="match status" value="1"/>
</dbReference>
<dbReference type="InterPro" id="IPR012944">
    <property type="entry name" value="SusD_RagB_dom"/>
</dbReference>
<evidence type="ECO:0000259" key="6">
    <source>
        <dbReference type="Pfam" id="PF07980"/>
    </source>
</evidence>
<dbReference type="AlphaFoldDB" id="A0A917HI11"/>
<dbReference type="Pfam" id="PF14322">
    <property type="entry name" value="SusD-like_3"/>
    <property type="match status" value="1"/>
</dbReference>
<feature type="domain" description="RagB/SusD" evidence="6">
    <location>
        <begin position="375"/>
        <end position="459"/>
    </location>
</feature>
<evidence type="ECO:0000259" key="7">
    <source>
        <dbReference type="Pfam" id="PF14322"/>
    </source>
</evidence>
<gene>
    <name evidence="8" type="ORF">GCM10007415_09720</name>
</gene>
<evidence type="ECO:0000313" key="8">
    <source>
        <dbReference type="EMBL" id="GGG79558.1"/>
    </source>
</evidence>
<evidence type="ECO:0000313" key="9">
    <source>
        <dbReference type="Proteomes" id="UP000660862"/>
    </source>
</evidence>
<dbReference type="RefSeq" id="WP_188504781.1">
    <property type="nucleotide sequence ID" value="NZ_BMER01000001.1"/>
</dbReference>
<reference evidence="8" key="2">
    <citation type="submission" date="2020-09" db="EMBL/GenBank/DDBJ databases">
        <authorList>
            <person name="Sun Q."/>
            <person name="Zhou Y."/>
        </authorList>
    </citation>
    <scope>NUCLEOTIDE SEQUENCE</scope>
    <source>
        <strain evidence="8">CGMCC 1.12195</strain>
    </source>
</reference>
<dbReference type="PROSITE" id="PS51257">
    <property type="entry name" value="PROKAR_LIPOPROTEIN"/>
    <property type="match status" value="1"/>
</dbReference>
<dbReference type="InterPro" id="IPR033985">
    <property type="entry name" value="SusD-like_N"/>
</dbReference>
<organism evidence="8 9">
    <name type="scientific">Parapedobacter pyrenivorans</name>
    <dbReference type="NCBI Taxonomy" id="1305674"/>
    <lineage>
        <taxon>Bacteria</taxon>
        <taxon>Pseudomonadati</taxon>
        <taxon>Bacteroidota</taxon>
        <taxon>Sphingobacteriia</taxon>
        <taxon>Sphingobacteriales</taxon>
        <taxon>Sphingobacteriaceae</taxon>
        <taxon>Parapedobacter</taxon>
    </lineage>
</organism>
<accession>A0A917HI11</accession>